<evidence type="ECO:0000256" key="2">
    <source>
        <dbReference type="ARBA" id="ARBA00022448"/>
    </source>
</evidence>
<organism evidence="11 12">
    <name type="scientific">Saccharicrinis carchari</name>
    <dbReference type="NCBI Taxonomy" id="1168039"/>
    <lineage>
        <taxon>Bacteria</taxon>
        <taxon>Pseudomonadati</taxon>
        <taxon>Bacteroidota</taxon>
        <taxon>Bacteroidia</taxon>
        <taxon>Marinilabiliales</taxon>
        <taxon>Marinilabiliaceae</taxon>
        <taxon>Saccharicrinis</taxon>
    </lineage>
</organism>
<dbReference type="InterPro" id="IPR041700">
    <property type="entry name" value="OMP_b-brl_3"/>
</dbReference>
<keyword evidence="6 8" id="KW-0472">Membrane</keyword>
<dbReference type="InterPro" id="IPR012910">
    <property type="entry name" value="Plug_dom"/>
</dbReference>
<evidence type="ECO:0000313" key="12">
    <source>
        <dbReference type="Proteomes" id="UP000319040"/>
    </source>
</evidence>
<keyword evidence="8" id="KW-1133">Transmembrane helix</keyword>
<dbReference type="GO" id="GO:0044718">
    <property type="term" value="P:siderophore transmembrane transport"/>
    <property type="evidence" value="ECO:0007669"/>
    <property type="project" value="TreeGrafter"/>
</dbReference>
<keyword evidence="2" id="KW-0813">Transport</keyword>
<evidence type="ECO:0000256" key="4">
    <source>
        <dbReference type="ARBA" id="ARBA00022692"/>
    </source>
</evidence>
<evidence type="ECO:0000256" key="7">
    <source>
        <dbReference type="ARBA" id="ARBA00023237"/>
    </source>
</evidence>
<keyword evidence="3" id="KW-1134">Transmembrane beta strand</keyword>
<evidence type="ECO:0000256" key="8">
    <source>
        <dbReference type="SAM" id="Phobius"/>
    </source>
</evidence>
<dbReference type="PANTHER" id="PTHR30069">
    <property type="entry name" value="TONB-DEPENDENT OUTER MEMBRANE RECEPTOR"/>
    <property type="match status" value="1"/>
</dbReference>
<dbReference type="Gene3D" id="2.170.130.10">
    <property type="entry name" value="TonB-dependent receptor, plug domain"/>
    <property type="match status" value="1"/>
</dbReference>
<dbReference type="InterPro" id="IPR008969">
    <property type="entry name" value="CarboxyPept-like_regulatory"/>
</dbReference>
<evidence type="ECO:0000256" key="6">
    <source>
        <dbReference type="ARBA" id="ARBA00023136"/>
    </source>
</evidence>
<name>A0A521DYE7_SACCC</name>
<dbReference type="GO" id="GO:0015344">
    <property type="term" value="F:siderophore uptake transmembrane transporter activity"/>
    <property type="evidence" value="ECO:0007669"/>
    <property type="project" value="TreeGrafter"/>
</dbReference>
<dbReference type="RefSeq" id="WP_142533925.1">
    <property type="nucleotide sequence ID" value="NZ_FXTB01000007.1"/>
</dbReference>
<dbReference type="EMBL" id="FXTB01000007">
    <property type="protein sequence ID" value="SMO76706.1"/>
    <property type="molecule type" value="Genomic_DNA"/>
</dbReference>
<sequence>MDRLCVLTKKKLFCINRHVCFIGLLFFLFAIDGGAEPSVPKATIHGYVVSAKGNVALQYVSVALYQNKDNALVGGVISNSNGHFKIDGLLPGEYYLELSFVGYQNKRIEGVVIDKKKQRVDVGTIVIGESTKYLGEVEVLAERAALEFQLDKKVVNVSEHYTAVSGSAVNVLENVPSLTVDIEGNVSLRGSTQFTVLLDGVPSLLEPSEALRQIPASTIQTIEIITNPSAKYSAEGTAGIINVISKKNSTNGLSGVANGKIGTNNLGADFRLNLQGKKWKGFFGADYNYADYKGDKNGYRKTFNQDSTFTVEHEGGIRTRWHNYNLKGGAELKIDTLNTIAVDFNYGGRNRHNFSDLNYARYNNKNIDEYKYLSHEDAFVGNDGLSVNVYYLHKFAVNAHQLSANVSYKNWEKEAYNKNLLKLDSGAIFEARENTEEGPMYRWQTKLDYTKPMGSKATFEAGYQSTVDSNEDVTRLLEDQDGTGVFMENLPYNNKVKYKRDVHALYLLLGNQLSDFRYQVGLRGEYSKRQVKLVSSGTDRPVDAGHESLDNYDLFPSAHVSYNIASSQEVMASYSKRIERPQGYHFEPFYTWEDAFNIRRGNSALLPEYVDSYELNYLNKMESSYLSLETYYSITHNKIEWVRRVYQDNIIQRSPENVGKDYYLGMDATYSFDLLKWWRVDLMGSFYNYKVKGQWGDYSFYEQRITWNYRVNQTLKINLLTQVQGNWRYYSKRITSQGIYQPVYTFDMALRRDFHKRKVTAVMELRDVFSTNNRENSNRGDGFSDHYFQKIHTPVLTFVITYRFNNYKPFKNRLAGNESLGGTESMER</sequence>
<dbReference type="Pfam" id="PF14905">
    <property type="entry name" value="OMP_b-brl_3"/>
    <property type="match status" value="1"/>
</dbReference>
<dbReference type="Pfam" id="PF07715">
    <property type="entry name" value="Plug"/>
    <property type="match status" value="1"/>
</dbReference>
<dbReference type="InterPro" id="IPR037066">
    <property type="entry name" value="Plug_dom_sf"/>
</dbReference>
<evidence type="ECO:0000256" key="3">
    <source>
        <dbReference type="ARBA" id="ARBA00022452"/>
    </source>
</evidence>
<dbReference type="Proteomes" id="UP000319040">
    <property type="component" value="Unassembled WGS sequence"/>
</dbReference>
<feature type="domain" description="Outer membrane protein beta-barrel" evidence="10">
    <location>
        <begin position="393"/>
        <end position="802"/>
    </location>
</feature>
<evidence type="ECO:0000256" key="1">
    <source>
        <dbReference type="ARBA" id="ARBA00004571"/>
    </source>
</evidence>
<feature type="transmembrane region" description="Helical" evidence="8">
    <location>
        <begin position="12"/>
        <end position="31"/>
    </location>
</feature>
<evidence type="ECO:0000259" key="9">
    <source>
        <dbReference type="Pfam" id="PF07715"/>
    </source>
</evidence>
<accession>A0A521DYE7</accession>
<dbReference type="Gene3D" id="2.40.170.20">
    <property type="entry name" value="TonB-dependent receptor, beta-barrel domain"/>
    <property type="match status" value="1"/>
</dbReference>
<evidence type="ECO:0000256" key="5">
    <source>
        <dbReference type="ARBA" id="ARBA00022729"/>
    </source>
</evidence>
<dbReference type="Gene3D" id="2.60.40.1120">
    <property type="entry name" value="Carboxypeptidase-like, regulatory domain"/>
    <property type="match status" value="1"/>
</dbReference>
<gene>
    <name evidence="11" type="ORF">SAMN06265379_10735</name>
</gene>
<comment type="subcellular location">
    <subcellularLocation>
        <location evidence="1">Cell outer membrane</location>
        <topology evidence="1">Multi-pass membrane protein</topology>
    </subcellularLocation>
</comment>
<keyword evidence="7" id="KW-0998">Cell outer membrane</keyword>
<dbReference type="OrthoDB" id="8764943at2"/>
<dbReference type="SUPFAM" id="SSF56935">
    <property type="entry name" value="Porins"/>
    <property type="match status" value="1"/>
</dbReference>
<keyword evidence="12" id="KW-1185">Reference proteome</keyword>
<dbReference type="InterPro" id="IPR036942">
    <property type="entry name" value="Beta-barrel_TonB_sf"/>
</dbReference>
<reference evidence="11 12" key="1">
    <citation type="submission" date="2017-05" db="EMBL/GenBank/DDBJ databases">
        <authorList>
            <person name="Varghese N."/>
            <person name="Submissions S."/>
        </authorList>
    </citation>
    <scope>NUCLEOTIDE SEQUENCE [LARGE SCALE GENOMIC DNA]</scope>
    <source>
        <strain evidence="11 12">DSM 27040</strain>
    </source>
</reference>
<keyword evidence="11" id="KW-0675">Receptor</keyword>
<dbReference type="SUPFAM" id="SSF49464">
    <property type="entry name" value="Carboxypeptidase regulatory domain-like"/>
    <property type="match status" value="1"/>
</dbReference>
<evidence type="ECO:0000313" key="11">
    <source>
        <dbReference type="EMBL" id="SMO76706.1"/>
    </source>
</evidence>
<dbReference type="AlphaFoldDB" id="A0A521DYE7"/>
<dbReference type="InterPro" id="IPR039426">
    <property type="entry name" value="TonB-dep_rcpt-like"/>
</dbReference>
<dbReference type="PANTHER" id="PTHR30069:SF29">
    <property type="entry name" value="HEMOGLOBIN AND HEMOGLOBIN-HAPTOGLOBIN-BINDING PROTEIN 1-RELATED"/>
    <property type="match status" value="1"/>
</dbReference>
<keyword evidence="5" id="KW-0732">Signal</keyword>
<dbReference type="GO" id="GO:0009279">
    <property type="term" value="C:cell outer membrane"/>
    <property type="evidence" value="ECO:0007669"/>
    <property type="project" value="UniProtKB-SubCell"/>
</dbReference>
<protein>
    <submittedName>
        <fullName evidence="11">Outer membrane receptor proteins, mostly Fe transport</fullName>
    </submittedName>
</protein>
<keyword evidence="4 8" id="KW-0812">Transmembrane</keyword>
<evidence type="ECO:0000259" key="10">
    <source>
        <dbReference type="Pfam" id="PF14905"/>
    </source>
</evidence>
<dbReference type="Pfam" id="PF13620">
    <property type="entry name" value="CarboxypepD_reg"/>
    <property type="match status" value="1"/>
</dbReference>
<feature type="domain" description="TonB-dependent receptor plug" evidence="9">
    <location>
        <begin position="167"/>
        <end position="240"/>
    </location>
</feature>
<proteinExistence type="predicted"/>